<dbReference type="OrthoDB" id="5337216at2"/>
<dbReference type="Pfam" id="PF06445">
    <property type="entry name" value="GyrI-like"/>
    <property type="match status" value="1"/>
</dbReference>
<dbReference type="SMART" id="SM00871">
    <property type="entry name" value="AraC_E_bind"/>
    <property type="match status" value="1"/>
</dbReference>
<dbReference type="PANTHER" id="PTHR40055">
    <property type="entry name" value="TRANSCRIPTIONAL REGULATOR YGIV-RELATED"/>
    <property type="match status" value="1"/>
</dbReference>
<evidence type="ECO:0000313" key="3">
    <source>
        <dbReference type="Proteomes" id="UP000095765"/>
    </source>
</evidence>
<dbReference type="RefSeq" id="WP_055245853.1">
    <property type="nucleotide sequence ID" value="NZ_CZBE01000026.1"/>
</dbReference>
<evidence type="ECO:0000313" key="2">
    <source>
        <dbReference type="EMBL" id="CUQ10319.1"/>
    </source>
</evidence>
<accession>A0A174TU51</accession>
<dbReference type="PANTHER" id="PTHR40055:SF1">
    <property type="entry name" value="TRANSCRIPTIONAL REGULATOR YGIV-RELATED"/>
    <property type="match status" value="1"/>
</dbReference>
<feature type="domain" description="AraC effector-binding" evidence="1">
    <location>
        <begin position="5"/>
        <end position="155"/>
    </location>
</feature>
<organism evidence="2 3">
    <name type="scientific">Anaerotruncus colihominis</name>
    <dbReference type="NCBI Taxonomy" id="169435"/>
    <lineage>
        <taxon>Bacteria</taxon>
        <taxon>Bacillati</taxon>
        <taxon>Bacillota</taxon>
        <taxon>Clostridia</taxon>
        <taxon>Eubacteriales</taxon>
        <taxon>Oscillospiraceae</taxon>
        <taxon>Anaerotruncus</taxon>
    </lineage>
</organism>
<dbReference type="Gene3D" id="3.20.80.10">
    <property type="entry name" value="Regulatory factor, effector binding domain"/>
    <property type="match status" value="1"/>
</dbReference>
<dbReference type="InterPro" id="IPR010499">
    <property type="entry name" value="AraC_E-bd"/>
</dbReference>
<dbReference type="EMBL" id="CZBE01000026">
    <property type="protein sequence ID" value="CUQ10319.1"/>
    <property type="molecule type" value="Genomic_DNA"/>
</dbReference>
<name>A0A174TU51_9FIRM</name>
<dbReference type="InterPro" id="IPR029442">
    <property type="entry name" value="GyrI-like"/>
</dbReference>
<dbReference type="InterPro" id="IPR050908">
    <property type="entry name" value="SmbC-like"/>
</dbReference>
<dbReference type="SUPFAM" id="SSF55136">
    <property type="entry name" value="Probable bacterial effector-binding domain"/>
    <property type="match status" value="1"/>
</dbReference>
<evidence type="ECO:0000259" key="1">
    <source>
        <dbReference type="SMART" id="SM00871"/>
    </source>
</evidence>
<reference evidence="2 3" key="1">
    <citation type="submission" date="2015-09" db="EMBL/GenBank/DDBJ databases">
        <authorList>
            <consortium name="Pathogen Informatics"/>
        </authorList>
    </citation>
    <scope>NUCLEOTIDE SEQUENCE [LARGE SCALE GENOMIC DNA]</scope>
    <source>
        <strain evidence="2 3">2789STDY5834939</strain>
    </source>
</reference>
<sequence>MKFYIQIKEITVPTCEVIYMRRTGAYGNKNRELMDNFKKWLRANHLYNSKTTIWAIPLDALYSTESSMCRYDVCAAKPKDHVYSSSEIQTREIQGGKYIVFLIPHTAESVMAAWQKCFEGTIQRKCILDTSRPVMECYRKELVDKHYCELYVPIL</sequence>
<dbReference type="InterPro" id="IPR011256">
    <property type="entry name" value="Reg_factor_effector_dom_sf"/>
</dbReference>
<dbReference type="AlphaFoldDB" id="A0A174TU51"/>
<proteinExistence type="predicted"/>
<gene>
    <name evidence="2" type="ORF">ERS852551_03117</name>
</gene>
<dbReference type="Proteomes" id="UP000095765">
    <property type="component" value="Unassembled WGS sequence"/>
</dbReference>
<protein>
    <submittedName>
        <fullName evidence="2">DNA gyrase inhibitor</fullName>
    </submittedName>
</protein>